<dbReference type="InterPro" id="IPR029063">
    <property type="entry name" value="SAM-dependent_MTases_sf"/>
</dbReference>
<evidence type="ECO:0000313" key="4">
    <source>
        <dbReference type="Proteomes" id="UP000649259"/>
    </source>
</evidence>
<sequence>MREGAHPGRIAANPAHNLSPEVTQAAGGPFGDTSGDTDGRVARKSTTREPIIQEPASSEPAFEPEATRRDAGVTESSRANRGWWDRNADEYQIEHGTFLGDDRFVWSPEGLDEVEAELLGPPEDLKGKAVLEIGAGAAQCARWLSAQGAHPVALDLSHRQLQHALRIGAPFPLVCADAGALPFADASFDLACSAYGALPFVADPVLVLKEVRRVLRPGGRFVFSVTHPVRWAFPDEPGPEGLTVTSSYFDRTPYVEQDDEGHAVYVEHHRTLGDRVRDIVAGGFRLVDLVEPQWPSWNTSEWGGWSPLRGNLIPGTAVFVCERD</sequence>
<evidence type="ECO:0000259" key="2">
    <source>
        <dbReference type="Pfam" id="PF08241"/>
    </source>
</evidence>
<proteinExistence type="predicted"/>
<feature type="compositionally biased region" description="Low complexity" evidence="1">
    <location>
        <begin position="54"/>
        <end position="64"/>
    </location>
</feature>
<feature type="domain" description="Methyltransferase type 11" evidence="2">
    <location>
        <begin position="131"/>
        <end position="223"/>
    </location>
</feature>
<dbReference type="CDD" id="cd02440">
    <property type="entry name" value="AdoMet_MTases"/>
    <property type="match status" value="1"/>
</dbReference>
<dbReference type="PANTHER" id="PTHR43591:SF24">
    <property type="entry name" value="2-METHOXY-6-POLYPRENYL-1,4-BENZOQUINOL METHYLASE, MITOCHONDRIAL"/>
    <property type="match status" value="1"/>
</dbReference>
<dbReference type="EMBL" id="BNEB01000002">
    <property type="protein sequence ID" value="GHI58999.1"/>
    <property type="molecule type" value="Genomic_DNA"/>
</dbReference>
<evidence type="ECO:0000313" key="3">
    <source>
        <dbReference type="EMBL" id="GHI58999.1"/>
    </source>
</evidence>
<evidence type="ECO:0000256" key="1">
    <source>
        <dbReference type="SAM" id="MobiDB-lite"/>
    </source>
</evidence>
<dbReference type="Pfam" id="PF08241">
    <property type="entry name" value="Methyltransf_11"/>
    <property type="match status" value="1"/>
</dbReference>
<dbReference type="RefSeq" id="WP_229900968.1">
    <property type="nucleotide sequence ID" value="NZ_BMSI01000001.1"/>
</dbReference>
<reference evidence="4" key="1">
    <citation type="submission" date="2023-07" db="EMBL/GenBank/DDBJ databases">
        <title>Whole genome shotgun sequence of Streptomyces cacaoi subsp. asoensis NBRC 13813.</title>
        <authorList>
            <person name="Komaki H."/>
            <person name="Tamura T."/>
        </authorList>
    </citation>
    <scope>NUCLEOTIDE SEQUENCE [LARGE SCALE GENOMIC DNA]</scope>
    <source>
        <strain evidence="4">NBRC 13813</strain>
    </source>
</reference>
<feature type="region of interest" description="Disordered" evidence="1">
    <location>
        <begin position="1"/>
        <end position="78"/>
    </location>
</feature>
<keyword evidence="4" id="KW-1185">Reference proteome</keyword>
<organism evidence="3 4">
    <name type="scientific">Streptomyces asoensis</name>
    <dbReference type="NCBI Taxonomy" id="249586"/>
    <lineage>
        <taxon>Bacteria</taxon>
        <taxon>Bacillati</taxon>
        <taxon>Actinomycetota</taxon>
        <taxon>Actinomycetes</taxon>
        <taxon>Kitasatosporales</taxon>
        <taxon>Streptomycetaceae</taxon>
        <taxon>Streptomyces</taxon>
    </lineage>
</organism>
<dbReference type="InterPro" id="IPR013216">
    <property type="entry name" value="Methyltransf_11"/>
</dbReference>
<name>A0ABQ3RSY1_9ACTN</name>
<dbReference type="Proteomes" id="UP000649259">
    <property type="component" value="Unassembled WGS sequence"/>
</dbReference>
<dbReference type="PANTHER" id="PTHR43591">
    <property type="entry name" value="METHYLTRANSFERASE"/>
    <property type="match status" value="1"/>
</dbReference>
<comment type="caution">
    <text evidence="3">The sequence shown here is derived from an EMBL/GenBank/DDBJ whole genome shotgun (WGS) entry which is preliminary data.</text>
</comment>
<protein>
    <recommendedName>
        <fullName evidence="2">Methyltransferase type 11 domain-containing protein</fullName>
    </recommendedName>
</protein>
<dbReference type="SUPFAM" id="SSF53335">
    <property type="entry name" value="S-adenosyl-L-methionine-dependent methyltransferases"/>
    <property type="match status" value="1"/>
</dbReference>
<gene>
    <name evidence="3" type="ORF">Saso_06490</name>
</gene>
<accession>A0ABQ3RSY1</accession>
<dbReference type="GeneID" id="91468577"/>
<dbReference type="Gene3D" id="3.40.50.150">
    <property type="entry name" value="Vaccinia Virus protein VP39"/>
    <property type="match status" value="1"/>
</dbReference>